<gene>
    <name evidence="3" type="ORF">LTR69_006205</name>
</gene>
<proteinExistence type="inferred from homology"/>
<comment type="similarity">
    <text evidence="1">Belongs to the short-chain dehydrogenases/reductases (SDR) family.</text>
</comment>
<accession>A0ABR0JA31</accession>
<dbReference type="PRINTS" id="PR00081">
    <property type="entry name" value="GDHRDH"/>
</dbReference>
<keyword evidence="2" id="KW-0521">NADP</keyword>
<organism evidence="3 4">
    <name type="scientific">Exophiala sideris</name>
    <dbReference type="NCBI Taxonomy" id="1016849"/>
    <lineage>
        <taxon>Eukaryota</taxon>
        <taxon>Fungi</taxon>
        <taxon>Dikarya</taxon>
        <taxon>Ascomycota</taxon>
        <taxon>Pezizomycotina</taxon>
        <taxon>Eurotiomycetes</taxon>
        <taxon>Chaetothyriomycetidae</taxon>
        <taxon>Chaetothyriales</taxon>
        <taxon>Herpotrichiellaceae</taxon>
        <taxon>Exophiala</taxon>
    </lineage>
</organism>
<dbReference type="Pfam" id="PF13561">
    <property type="entry name" value="adh_short_C2"/>
    <property type="match status" value="1"/>
</dbReference>
<comment type="caution">
    <text evidence="3">The sequence shown here is derived from an EMBL/GenBank/DDBJ whole genome shotgun (WGS) entry which is preliminary data.</text>
</comment>
<dbReference type="InterPro" id="IPR036291">
    <property type="entry name" value="NAD(P)-bd_dom_sf"/>
</dbReference>
<dbReference type="EMBL" id="JAVRRF010000012">
    <property type="protein sequence ID" value="KAK5059616.1"/>
    <property type="molecule type" value="Genomic_DNA"/>
</dbReference>
<dbReference type="InterPro" id="IPR002347">
    <property type="entry name" value="SDR_fam"/>
</dbReference>
<dbReference type="PROSITE" id="PS00061">
    <property type="entry name" value="ADH_SHORT"/>
    <property type="match status" value="1"/>
</dbReference>
<evidence type="ECO:0000313" key="3">
    <source>
        <dbReference type="EMBL" id="KAK5059616.1"/>
    </source>
</evidence>
<evidence type="ECO:0000256" key="1">
    <source>
        <dbReference type="ARBA" id="ARBA00006484"/>
    </source>
</evidence>
<sequence>MKEQKSGGSIICIASTASHQSLWPQTITAYTASKFGVRGFTKQVAAELAQYNIRVNSISPGCMMTDMLQSVITQDESRRKLFEDNCVMHRIANPSELNGIVVYLMSDASSYATAADYRVDGGVL</sequence>
<dbReference type="PRINTS" id="PR00080">
    <property type="entry name" value="SDRFAMILY"/>
</dbReference>
<reference evidence="3 4" key="1">
    <citation type="submission" date="2023-08" db="EMBL/GenBank/DDBJ databases">
        <title>Black Yeasts Isolated from many extreme environments.</title>
        <authorList>
            <person name="Coleine C."/>
            <person name="Stajich J.E."/>
            <person name="Selbmann L."/>
        </authorList>
    </citation>
    <scope>NUCLEOTIDE SEQUENCE [LARGE SCALE GENOMIC DNA]</scope>
    <source>
        <strain evidence="3 4">CCFEE 6328</strain>
    </source>
</reference>
<name>A0ABR0JA31_9EURO</name>
<evidence type="ECO:0000256" key="2">
    <source>
        <dbReference type="ARBA" id="ARBA00022857"/>
    </source>
</evidence>
<dbReference type="Gene3D" id="3.40.50.720">
    <property type="entry name" value="NAD(P)-binding Rossmann-like Domain"/>
    <property type="match status" value="1"/>
</dbReference>
<dbReference type="PANTHER" id="PTHR42760">
    <property type="entry name" value="SHORT-CHAIN DEHYDROGENASES/REDUCTASES FAMILY MEMBER"/>
    <property type="match status" value="1"/>
</dbReference>
<dbReference type="Proteomes" id="UP001345691">
    <property type="component" value="Unassembled WGS sequence"/>
</dbReference>
<dbReference type="SUPFAM" id="SSF51735">
    <property type="entry name" value="NAD(P)-binding Rossmann-fold domains"/>
    <property type="match status" value="1"/>
</dbReference>
<evidence type="ECO:0000313" key="4">
    <source>
        <dbReference type="Proteomes" id="UP001345691"/>
    </source>
</evidence>
<dbReference type="InterPro" id="IPR020904">
    <property type="entry name" value="Sc_DH/Rdtase_CS"/>
</dbReference>
<keyword evidence="4" id="KW-1185">Reference proteome</keyword>
<protein>
    <submittedName>
        <fullName evidence="3">Uncharacterized protein</fullName>
    </submittedName>
</protein>